<organism evidence="1 2">
    <name type="scientific">Nonomuraea soli</name>
    <dbReference type="NCBI Taxonomy" id="1032476"/>
    <lineage>
        <taxon>Bacteria</taxon>
        <taxon>Bacillati</taxon>
        <taxon>Actinomycetota</taxon>
        <taxon>Actinomycetes</taxon>
        <taxon>Streptosporangiales</taxon>
        <taxon>Streptosporangiaceae</taxon>
        <taxon>Nonomuraea</taxon>
    </lineage>
</organism>
<sequence>MTVVLLHSPLLGPASWSPVAALLPGAVVPDLRRIARQAPPYWNSVVETVAAQVPAGPLTLVPHSNAGLFVPLLCQALEVERCVFVDALLPPAEGSVSAGKDEQVAFLRKLADLDGVLPRWTDWWMEPDVAALFPSQEIRRRVSEEQPRLPLDYFEQTVPVPSGWDARPCTYLWYGPPYGDDAREAQARGWTVEQIPGHHLHHLADPEAVAARL</sequence>
<name>A0A7W0HN25_9ACTN</name>
<dbReference type="GO" id="GO:0003824">
    <property type="term" value="F:catalytic activity"/>
    <property type="evidence" value="ECO:0007669"/>
    <property type="project" value="UniProtKB-ARBA"/>
</dbReference>
<dbReference type="Proteomes" id="UP000530928">
    <property type="component" value="Unassembled WGS sequence"/>
</dbReference>
<accession>A0A7W0HN25</accession>
<comment type="caution">
    <text evidence="1">The sequence shown here is derived from an EMBL/GenBank/DDBJ whole genome shotgun (WGS) entry which is preliminary data.</text>
</comment>
<dbReference type="Gene3D" id="3.40.50.1820">
    <property type="entry name" value="alpha/beta hydrolase"/>
    <property type="match status" value="1"/>
</dbReference>
<reference evidence="1 2" key="1">
    <citation type="submission" date="2020-07" db="EMBL/GenBank/DDBJ databases">
        <title>Genomic Encyclopedia of Type Strains, Phase IV (KMG-IV): sequencing the most valuable type-strain genomes for metagenomic binning, comparative biology and taxonomic classification.</title>
        <authorList>
            <person name="Goeker M."/>
        </authorList>
    </citation>
    <scope>NUCLEOTIDE SEQUENCE [LARGE SCALE GENOMIC DNA]</scope>
    <source>
        <strain evidence="1 2">DSM 45533</strain>
    </source>
</reference>
<evidence type="ECO:0000313" key="1">
    <source>
        <dbReference type="EMBL" id="MBA2889359.1"/>
    </source>
</evidence>
<evidence type="ECO:0000313" key="2">
    <source>
        <dbReference type="Proteomes" id="UP000530928"/>
    </source>
</evidence>
<dbReference type="SUPFAM" id="SSF53474">
    <property type="entry name" value="alpha/beta-Hydrolases"/>
    <property type="match status" value="1"/>
</dbReference>
<dbReference type="InterPro" id="IPR029058">
    <property type="entry name" value="AB_hydrolase_fold"/>
</dbReference>
<keyword evidence="2" id="KW-1185">Reference proteome</keyword>
<dbReference type="AlphaFoldDB" id="A0A7W0HN25"/>
<dbReference type="EMBL" id="JACDUR010000001">
    <property type="protein sequence ID" value="MBA2889359.1"/>
    <property type="molecule type" value="Genomic_DNA"/>
</dbReference>
<protein>
    <submittedName>
        <fullName evidence="1">Pimeloyl-ACP methyl ester carboxylesterase</fullName>
    </submittedName>
</protein>
<gene>
    <name evidence="1" type="ORF">HNR30_000694</name>
</gene>
<dbReference type="RefSeq" id="WP_181608158.1">
    <property type="nucleotide sequence ID" value="NZ_BAABAM010000001.1"/>
</dbReference>
<proteinExistence type="predicted"/>